<dbReference type="Pfam" id="PF13041">
    <property type="entry name" value="PPR_2"/>
    <property type="match status" value="1"/>
</dbReference>
<organism evidence="4 5">
    <name type="scientific">Rubus argutus</name>
    <name type="common">Southern blackberry</name>
    <dbReference type="NCBI Taxonomy" id="59490"/>
    <lineage>
        <taxon>Eukaryota</taxon>
        <taxon>Viridiplantae</taxon>
        <taxon>Streptophyta</taxon>
        <taxon>Embryophyta</taxon>
        <taxon>Tracheophyta</taxon>
        <taxon>Spermatophyta</taxon>
        <taxon>Magnoliopsida</taxon>
        <taxon>eudicotyledons</taxon>
        <taxon>Gunneridae</taxon>
        <taxon>Pentapetalae</taxon>
        <taxon>rosids</taxon>
        <taxon>fabids</taxon>
        <taxon>Rosales</taxon>
        <taxon>Rosaceae</taxon>
        <taxon>Rosoideae</taxon>
        <taxon>Rosoideae incertae sedis</taxon>
        <taxon>Rubus</taxon>
    </lineage>
</organism>
<evidence type="ECO:0000313" key="4">
    <source>
        <dbReference type="EMBL" id="KAK9903129.1"/>
    </source>
</evidence>
<dbReference type="Pfam" id="PF01535">
    <property type="entry name" value="PPR"/>
    <property type="match status" value="1"/>
</dbReference>
<dbReference type="InterPro" id="IPR050872">
    <property type="entry name" value="PPR_P_subfamily"/>
</dbReference>
<proteinExistence type="inferred from homology"/>
<dbReference type="AlphaFoldDB" id="A0AAW1VHV3"/>
<feature type="repeat" description="PPR" evidence="3">
    <location>
        <begin position="125"/>
        <end position="159"/>
    </location>
</feature>
<dbReference type="PANTHER" id="PTHR46128">
    <property type="entry name" value="MITOCHONDRIAL GROUP I INTRON SPLICING FACTOR CCM1"/>
    <property type="match status" value="1"/>
</dbReference>
<accession>A0AAW1VHV3</accession>
<evidence type="ECO:0000256" key="1">
    <source>
        <dbReference type="ARBA" id="ARBA00007626"/>
    </source>
</evidence>
<comment type="caution">
    <text evidence="4">The sequence shown here is derived from an EMBL/GenBank/DDBJ whole genome shotgun (WGS) entry which is preliminary data.</text>
</comment>
<protein>
    <recommendedName>
        <fullName evidence="6">Pentatricopeptide repeat-containing protein</fullName>
    </recommendedName>
</protein>
<evidence type="ECO:0000256" key="2">
    <source>
        <dbReference type="ARBA" id="ARBA00022737"/>
    </source>
</evidence>
<dbReference type="Gene3D" id="1.25.40.10">
    <property type="entry name" value="Tetratricopeptide repeat domain"/>
    <property type="match status" value="2"/>
</dbReference>
<keyword evidence="5" id="KW-1185">Reference proteome</keyword>
<dbReference type="Proteomes" id="UP001457282">
    <property type="component" value="Unassembled WGS sequence"/>
</dbReference>
<dbReference type="InterPro" id="IPR002885">
    <property type="entry name" value="PPR_rpt"/>
</dbReference>
<comment type="similarity">
    <text evidence="1">Belongs to the PPR family. P subfamily.</text>
</comment>
<keyword evidence="2" id="KW-0677">Repeat</keyword>
<evidence type="ECO:0000256" key="3">
    <source>
        <dbReference type="PROSITE-ProRule" id="PRU00708"/>
    </source>
</evidence>
<evidence type="ECO:0000313" key="5">
    <source>
        <dbReference type="Proteomes" id="UP001457282"/>
    </source>
</evidence>
<dbReference type="NCBIfam" id="TIGR00756">
    <property type="entry name" value="PPR"/>
    <property type="match status" value="2"/>
</dbReference>
<name>A0AAW1VHV3_RUBAR</name>
<reference evidence="4 5" key="1">
    <citation type="journal article" date="2023" name="G3 (Bethesda)">
        <title>A chromosome-length genome assembly and annotation of blackberry (Rubus argutus, cv. 'Hillquist').</title>
        <authorList>
            <person name="Bruna T."/>
            <person name="Aryal R."/>
            <person name="Dudchenko O."/>
            <person name="Sargent D.J."/>
            <person name="Mead D."/>
            <person name="Buti M."/>
            <person name="Cavallini A."/>
            <person name="Hytonen T."/>
            <person name="Andres J."/>
            <person name="Pham M."/>
            <person name="Weisz D."/>
            <person name="Mascagni F."/>
            <person name="Usai G."/>
            <person name="Natali L."/>
            <person name="Bassil N."/>
            <person name="Fernandez G.E."/>
            <person name="Lomsadze A."/>
            <person name="Armour M."/>
            <person name="Olukolu B."/>
            <person name="Poorten T."/>
            <person name="Britton C."/>
            <person name="Davik J."/>
            <person name="Ashrafi H."/>
            <person name="Aiden E.L."/>
            <person name="Borodovsky M."/>
            <person name="Worthington M."/>
        </authorList>
    </citation>
    <scope>NUCLEOTIDE SEQUENCE [LARGE SCALE GENOMIC DNA]</scope>
    <source>
        <strain evidence="4">PI 553951</strain>
    </source>
</reference>
<sequence>MEKTVVLRSLYRSVRSVAVNWELLRHPPRQHYSSYSTGSVARTLFNISPPTAKHLSSYRRFSHGKSFDSATIHHLFNHIQEDLPDRLEKFAFEMHDFLMKEGLEEEAKRLFKPLFVQKKRAKVPAVAVLTLMMNTYLSSGQTDKALKVHSHMLATGVSPSTYTYTLLVASLAIAATSDSDPNLIRYAKKYFLEMLDKGMKANKAKGFVSEFIVEEGHIEDAIKGMKLLHDLEKTPDKEMQRVFRDWRIHGNEKQRMSMVNRMVEDGNGEEAWLLFGKQAVETCMQNMVVAYTCAMEAYINAGKINGALDLYQRMLAMDVLSGDDGERNAAQCCYLHCGVEGFAMQEDKAAAEEGKEFVKV</sequence>
<dbReference type="InterPro" id="IPR011990">
    <property type="entry name" value="TPR-like_helical_dom_sf"/>
</dbReference>
<dbReference type="PANTHER" id="PTHR46128:SF329">
    <property type="entry name" value="MITOCHONDRIAL GROUP I INTRON SPLICING FACTOR DMR1"/>
    <property type="match status" value="1"/>
</dbReference>
<evidence type="ECO:0008006" key="6">
    <source>
        <dbReference type="Google" id="ProtNLM"/>
    </source>
</evidence>
<gene>
    <name evidence="4" type="ORF">M0R45_001267</name>
</gene>
<dbReference type="PROSITE" id="PS51375">
    <property type="entry name" value="PPR"/>
    <property type="match status" value="1"/>
</dbReference>
<dbReference type="EMBL" id="JBEDUW010000238">
    <property type="protein sequence ID" value="KAK9903129.1"/>
    <property type="molecule type" value="Genomic_DNA"/>
</dbReference>